<dbReference type="Gene3D" id="3.40.50.2000">
    <property type="entry name" value="Glycogen Phosphorylase B"/>
    <property type="match status" value="2"/>
</dbReference>
<evidence type="ECO:0000313" key="3">
    <source>
        <dbReference type="Proteomes" id="UP000324705"/>
    </source>
</evidence>
<dbReference type="EMBL" id="LT934112">
    <property type="protein sequence ID" value="VAH12335.1"/>
    <property type="molecule type" value="Genomic_DNA"/>
</dbReference>
<dbReference type="Proteomes" id="UP000324705">
    <property type="component" value="Chromosome 1B"/>
</dbReference>
<reference evidence="2 3" key="1">
    <citation type="submission" date="2017-09" db="EMBL/GenBank/DDBJ databases">
        <authorList>
            <consortium name="International Durum Wheat Genome Sequencing Consortium (IDWGSC)"/>
            <person name="Milanesi L."/>
        </authorList>
    </citation>
    <scope>NUCLEOTIDE SEQUENCE [LARGE SCALE GENOMIC DNA]</scope>
    <source>
        <strain evidence="3">cv. Svevo</strain>
    </source>
</reference>
<dbReference type="PANTHER" id="PTHR48045:SF31">
    <property type="entry name" value="UDP-GLYCOSYLTRANSFERASE 76B1-LIKE"/>
    <property type="match status" value="1"/>
</dbReference>
<dbReference type="InterPro" id="IPR002213">
    <property type="entry name" value="UDP_glucos_trans"/>
</dbReference>
<dbReference type="SUPFAM" id="SSF53756">
    <property type="entry name" value="UDP-Glycosyltransferase/glycogen phosphorylase"/>
    <property type="match status" value="1"/>
</dbReference>
<sequence length="88" mass="9835">MACRPFFTDQKMNAQLVAQVWRFGVVLEEPMTCEAVAAVVRSLLAGDQGIRMWEKMQEMRGMAANAFAADGGSRKNLDKLVKIVCRQL</sequence>
<protein>
    <recommendedName>
        <fullName evidence="4">Glycosyltransferase</fullName>
    </recommendedName>
</protein>
<accession>A0A9R0QMG0</accession>
<dbReference type="PANTHER" id="PTHR48045">
    <property type="entry name" value="UDP-GLYCOSYLTRANSFERASE 72B1"/>
    <property type="match status" value="1"/>
</dbReference>
<gene>
    <name evidence="2" type="ORF">TRITD_1Bv1G004400</name>
</gene>
<name>A0A9R0QMG0_TRITD</name>
<evidence type="ECO:0000313" key="2">
    <source>
        <dbReference type="EMBL" id="VAH12335.1"/>
    </source>
</evidence>
<evidence type="ECO:0008006" key="4">
    <source>
        <dbReference type="Google" id="ProtNLM"/>
    </source>
</evidence>
<dbReference type="GO" id="GO:0008194">
    <property type="term" value="F:UDP-glycosyltransferase activity"/>
    <property type="evidence" value="ECO:0007669"/>
    <property type="project" value="InterPro"/>
</dbReference>
<evidence type="ECO:0000256" key="1">
    <source>
        <dbReference type="ARBA" id="ARBA00022679"/>
    </source>
</evidence>
<dbReference type="OMA" id="THIWWAS"/>
<organism evidence="2 3">
    <name type="scientific">Triticum turgidum subsp. durum</name>
    <name type="common">Durum wheat</name>
    <name type="synonym">Triticum durum</name>
    <dbReference type="NCBI Taxonomy" id="4567"/>
    <lineage>
        <taxon>Eukaryota</taxon>
        <taxon>Viridiplantae</taxon>
        <taxon>Streptophyta</taxon>
        <taxon>Embryophyta</taxon>
        <taxon>Tracheophyta</taxon>
        <taxon>Spermatophyta</taxon>
        <taxon>Magnoliopsida</taxon>
        <taxon>Liliopsida</taxon>
        <taxon>Poales</taxon>
        <taxon>Poaceae</taxon>
        <taxon>BOP clade</taxon>
        <taxon>Pooideae</taxon>
        <taxon>Triticodae</taxon>
        <taxon>Triticeae</taxon>
        <taxon>Triticinae</taxon>
        <taxon>Triticum</taxon>
    </lineage>
</organism>
<proteinExistence type="predicted"/>
<dbReference type="Pfam" id="PF00201">
    <property type="entry name" value="UDPGT"/>
    <property type="match status" value="1"/>
</dbReference>
<dbReference type="Gramene" id="TRITD1Bv1G004400.1">
    <property type="protein sequence ID" value="TRITD1Bv1G004400.1"/>
    <property type="gene ID" value="TRITD1Bv1G004400"/>
</dbReference>
<keyword evidence="3" id="KW-1185">Reference proteome</keyword>
<keyword evidence="1" id="KW-0808">Transferase</keyword>
<dbReference type="AlphaFoldDB" id="A0A9R0QMG0"/>